<dbReference type="InterPro" id="IPR007712">
    <property type="entry name" value="RelE/ParE_toxin"/>
</dbReference>
<dbReference type="Proteomes" id="UP000517547">
    <property type="component" value="Unassembled WGS sequence"/>
</dbReference>
<sequence length="90" mass="10457">MLKIRITEQFALDVETQKALGQDLDRIKPIIEDLAHQRELPLYCCDNPIPGTWGRWNCKIGFDWWLLYKCDAMAGTITLERTGSVKDLFE</sequence>
<dbReference type="RefSeq" id="WP_017126620.1">
    <property type="nucleotide sequence ID" value="NZ_JACAOK010000057.1"/>
</dbReference>
<evidence type="ECO:0000313" key="3">
    <source>
        <dbReference type="Proteomes" id="UP000517547"/>
    </source>
</evidence>
<dbReference type="NCBIfam" id="TIGR02385">
    <property type="entry name" value="RelE_StbE"/>
    <property type="match status" value="1"/>
</dbReference>
<proteinExistence type="predicted"/>
<organism evidence="2 3">
    <name type="scientific">Pseudomonas gingeri</name>
    <dbReference type="NCBI Taxonomy" id="117681"/>
    <lineage>
        <taxon>Bacteria</taxon>
        <taxon>Pseudomonadati</taxon>
        <taxon>Pseudomonadota</taxon>
        <taxon>Gammaproteobacteria</taxon>
        <taxon>Pseudomonadales</taxon>
        <taxon>Pseudomonadaceae</taxon>
        <taxon>Pseudomonas</taxon>
    </lineage>
</organism>
<comment type="caution">
    <text evidence="2">The sequence shown here is derived from an EMBL/GenBank/DDBJ whole genome shotgun (WGS) entry which is preliminary data.</text>
</comment>
<dbReference type="EMBL" id="JACAQE010000001">
    <property type="protein sequence ID" value="NWC13093.1"/>
    <property type="molecule type" value="Genomic_DNA"/>
</dbReference>
<reference evidence="2 3" key="1">
    <citation type="submission" date="2020-04" db="EMBL/GenBank/DDBJ databases">
        <title>Molecular characterization of pseudomonads from Agaricus bisporus reveal novel blotch 2 pathogens in Western Europe.</title>
        <authorList>
            <person name="Taparia T."/>
            <person name="Krijger M."/>
            <person name="Haynes E."/>
            <person name="Elpinstone J.G."/>
            <person name="Noble R."/>
            <person name="Van Der Wolf J."/>
        </authorList>
    </citation>
    <scope>NUCLEOTIDE SEQUENCE [LARGE SCALE GENOMIC DNA]</scope>
    <source>
        <strain evidence="2 3">IPO3738</strain>
    </source>
</reference>
<dbReference type="AlphaFoldDB" id="A0A7Y8CBY5"/>
<evidence type="ECO:0000313" key="2">
    <source>
        <dbReference type="EMBL" id="NWC13093.1"/>
    </source>
</evidence>
<dbReference type="Pfam" id="PF15738">
    <property type="entry name" value="YafQ_toxin"/>
    <property type="match status" value="1"/>
</dbReference>
<dbReference type="Gene3D" id="3.30.2310.20">
    <property type="entry name" value="RelE-like"/>
    <property type="match status" value="1"/>
</dbReference>
<accession>A0A7Y8CBY5</accession>
<gene>
    <name evidence="2" type="ORF">HX845_05555</name>
</gene>
<keyword evidence="1" id="KW-1277">Toxin-antitoxin system</keyword>
<dbReference type="InterPro" id="IPR035093">
    <property type="entry name" value="RelE/ParE_toxin_dom_sf"/>
</dbReference>
<dbReference type="InterPro" id="IPR004386">
    <property type="entry name" value="Toxin_YafQ-like"/>
</dbReference>
<evidence type="ECO:0000256" key="1">
    <source>
        <dbReference type="ARBA" id="ARBA00022649"/>
    </source>
</evidence>
<dbReference type="SUPFAM" id="SSF143011">
    <property type="entry name" value="RelE-like"/>
    <property type="match status" value="1"/>
</dbReference>
<name>A0A7Y8CBY5_9PSED</name>
<protein>
    <submittedName>
        <fullName evidence="2">Type II toxin-antitoxin system mRNA interferase toxin, RelE/StbE family</fullName>
    </submittedName>
</protein>